<name>A0A481Z5Z4_9VIRU</name>
<protein>
    <submittedName>
        <fullName evidence="1">Uncharacterized protein</fullName>
    </submittedName>
</protein>
<proteinExistence type="predicted"/>
<sequence length="110" mass="12356">MFGNAFDSENKGAGIEIDMNASDSEIYSIRNMIKSFKLLQEDPELLKKEAIVLSHIRKVYEDSVKSRTPYYLPDGSKVLTNSVTTIDDIVRKSLNSEQQPTNKPADCIIS</sequence>
<evidence type="ECO:0000313" key="1">
    <source>
        <dbReference type="EMBL" id="QBK91026.1"/>
    </source>
</evidence>
<gene>
    <name evidence="1" type="ORF">LCPAC201_03270</name>
</gene>
<reference evidence="1" key="1">
    <citation type="journal article" date="2019" name="MBio">
        <title>Virus Genomes from Deep Sea Sediments Expand the Ocean Megavirome and Support Independent Origins of Viral Gigantism.</title>
        <authorList>
            <person name="Backstrom D."/>
            <person name="Yutin N."/>
            <person name="Jorgensen S.L."/>
            <person name="Dharamshi J."/>
            <person name="Homa F."/>
            <person name="Zaremba-Niedwiedzka K."/>
            <person name="Spang A."/>
            <person name="Wolf Y.I."/>
            <person name="Koonin E.V."/>
            <person name="Ettema T.J."/>
        </authorList>
    </citation>
    <scope>NUCLEOTIDE SEQUENCE</scope>
</reference>
<organism evidence="1">
    <name type="scientific">Pithovirus LCPAC201</name>
    <dbReference type="NCBI Taxonomy" id="2506591"/>
    <lineage>
        <taxon>Viruses</taxon>
        <taxon>Pithoviruses</taxon>
    </lineage>
</organism>
<accession>A0A481Z5Z4</accession>
<dbReference type="EMBL" id="MK500508">
    <property type="protein sequence ID" value="QBK91026.1"/>
    <property type="molecule type" value="Genomic_DNA"/>
</dbReference>